<dbReference type="Pfam" id="PF02585">
    <property type="entry name" value="PIG-L"/>
    <property type="match status" value="1"/>
</dbReference>
<feature type="signal peptide" evidence="3">
    <location>
        <begin position="1"/>
        <end position="23"/>
    </location>
</feature>
<dbReference type="AlphaFoldDB" id="M2RAJ2"/>
<dbReference type="UniPathway" id="UPA00196"/>
<dbReference type="InterPro" id="IPR024078">
    <property type="entry name" value="LmbE-like_dom_sf"/>
</dbReference>
<proteinExistence type="inferred from homology"/>
<dbReference type="EC" id="3.5.1.89" evidence="2"/>
<evidence type="ECO:0000256" key="3">
    <source>
        <dbReference type="SAM" id="SignalP"/>
    </source>
</evidence>
<dbReference type="SUPFAM" id="SSF102588">
    <property type="entry name" value="LmbE-like"/>
    <property type="match status" value="1"/>
</dbReference>
<accession>M2RAJ2</accession>
<gene>
    <name evidence="4" type="ORF">CERSUDRAFT_116200</name>
</gene>
<dbReference type="OrthoDB" id="440160at2759"/>
<evidence type="ECO:0000313" key="4">
    <source>
        <dbReference type="EMBL" id="EMD35437.1"/>
    </source>
</evidence>
<dbReference type="GO" id="GO:0000225">
    <property type="term" value="F:N-acetylglucosaminylphosphatidylinositol deacetylase activity"/>
    <property type="evidence" value="ECO:0007669"/>
    <property type="project" value="UniProtKB-EC"/>
</dbReference>
<dbReference type="Gene3D" id="3.40.50.10320">
    <property type="entry name" value="LmbE-like"/>
    <property type="match status" value="1"/>
</dbReference>
<dbReference type="PANTHER" id="PTHR12993">
    <property type="entry name" value="N-ACETYLGLUCOSAMINYL-PHOSPHATIDYLINOSITOL DE-N-ACETYLASE-RELATED"/>
    <property type="match status" value="1"/>
</dbReference>
<dbReference type="HOGENOM" id="CLU_034979_0_2_1"/>
<keyword evidence="5" id="KW-1185">Reference proteome</keyword>
<evidence type="ECO:0000313" key="5">
    <source>
        <dbReference type="Proteomes" id="UP000016930"/>
    </source>
</evidence>
<dbReference type="Proteomes" id="UP000016930">
    <property type="component" value="Unassembled WGS sequence"/>
</dbReference>
<evidence type="ECO:0000256" key="2">
    <source>
        <dbReference type="ARBA" id="ARBA00012176"/>
    </source>
</evidence>
<name>M2RAJ2_CERS8</name>
<dbReference type="GO" id="GO:0005783">
    <property type="term" value="C:endoplasmic reticulum"/>
    <property type="evidence" value="ECO:0007669"/>
    <property type="project" value="TreeGrafter"/>
</dbReference>
<dbReference type="GO" id="GO:0016020">
    <property type="term" value="C:membrane"/>
    <property type="evidence" value="ECO:0007669"/>
    <property type="project" value="GOC"/>
</dbReference>
<sequence length="294" mass="32211">MPSPWILLLSLLCGILLTPFSFNVELLSLAPKSATSWPQTGHILLLTAHPDDESMFFAPTILGLANSHTTASRNSPTLFSLCLSVGNADGLGDVRKQELERSLDVLGIGAGRRWIVDRPDLQDNITASWDPRTVADVVRPYVFGQNITTILTFDADGISSHPNHVSLLHGASHLITSWSSPSAAARPAPQLYALTTVPLATKYTGVLGALAVHLRLRALALIQLLSTYGEARERTSGAPAFVSGVREYRAALRAMQQHRSQLVWFRWLYVIFSRYMWANEWVAIAPAPHAPTEV</sequence>
<protein>
    <recommendedName>
        <fullName evidence="2">N-acetylglucosaminylphosphatidylinositol deacetylase</fullName>
        <ecNumber evidence="2">3.5.1.89</ecNumber>
    </recommendedName>
</protein>
<reference evidence="4 5" key="1">
    <citation type="journal article" date="2012" name="Proc. Natl. Acad. Sci. U.S.A.">
        <title>Comparative genomics of Ceriporiopsis subvermispora and Phanerochaete chrysosporium provide insight into selective ligninolysis.</title>
        <authorList>
            <person name="Fernandez-Fueyo E."/>
            <person name="Ruiz-Duenas F.J."/>
            <person name="Ferreira P."/>
            <person name="Floudas D."/>
            <person name="Hibbett D.S."/>
            <person name="Canessa P."/>
            <person name="Larrondo L.F."/>
            <person name="James T.Y."/>
            <person name="Seelenfreund D."/>
            <person name="Lobos S."/>
            <person name="Polanco R."/>
            <person name="Tello M."/>
            <person name="Honda Y."/>
            <person name="Watanabe T."/>
            <person name="Watanabe T."/>
            <person name="Ryu J.S."/>
            <person name="Kubicek C.P."/>
            <person name="Schmoll M."/>
            <person name="Gaskell J."/>
            <person name="Hammel K.E."/>
            <person name="St John F.J."/>
            <person name="Vanden Wymelenberg A."/>
            <person name="Sabat G."/>
            <person name="Splinter BonDurant S."/>
            <person name="Syed K."/>
            <person name="Yadav J.S."/>
            <person name="Doddapaneni H."/>
            <person name="Subramanian V."/>
            <person name="Lavin J.L."/>
            <person name="Oguiza J.A."/>
            <person name="Perez G."/>
            <person name="Pisabarro A.G."/>
            <person name="Ramirez L."/>
            <person name="Santoyo F."/>
            <person name="Master E."/>
            <person name="Coutinho P.M."/>
            <person name="Henrissat B."/>
            <person name="Lombard V."/>
            <person name="Magnuson J.K."/>
            <person name="Kuees U."/>
            <person name="Hori C."/>
            <person name="Igarashi K."/>
            <person name="Samejima M."/>
            <person name="Held B.W."/>
            <person name="Barry K.W."/>
            <person name="LaButti K.M."/>
            <person name="Lapidus A."/>
            <person name="Lindquist E.A."/>
            <person name="Lucas S.M."/>
            <person name="Riley R."/>
            <person name="Salamov A.A."/>
            <person name="Hoffmeister D."/>
            <person name="Schwenk D."/>
            <person name="Hadar Y."/>
            <person name="Yarden O."/>
            <person name="de Vries R.P."/>
            <person name="Wiebenga A."/>
            <person name="Stenlid J."/>
            <person name="Eastwood D."/>
            <person name="Grigoriev I.V."/>
            <person name="Berka R.M."/>
            <person name="Blanchette R.A."/>
            <person name="Kersten P."/>
            <person name="Martinez A.T."/>
            <person name="Vicuna R."/>
            <person name="Cullen D."/>
        </authorList>
    </citation>
    <scope>NUCLEOTIDE SEQUENCE [LARGE SCALE GENOMIC DNA]</scope>
    <source>
        <strain evidence="4 5">B</strain>
    </source>
</reference>
<feature type="chain" id="PRO_5004023903" description="N-acetylglucosaminylphosphatidylinositol deacetylase" evidence="3">
    <location>
        <begin position="24"/>
        <end position="294"/>
    </location>
</feature>
<evidence type="ECO:0000256" key="1">
    <source>
        <dbReference type="ARBA" id="ARBA00006066"/>
    </source>
</evidence>
<dbReference type="PANTHER" id="PTHR12993:SF11">
    <property type="entry name" value="N-ACETYLGLUCOSAMINYL-PHOSPHATIDYLINOSITOL DE-N-ACETYLASE"/>
    <property type="match status" value="1"/>
</dbReference>
<dbReference type="GO" id="GO:0006506">
    <property type="term" value="P:GPI anchor biosynthetic process"/>
    <property type="evidence" value="ECO:0007669"/>
    <property type="project" value="UniProtKB-UniPathway"/>
</dbReference>
<dbReference type="InterPro" id="IPR003737">
    <property type="entry name" value="GlcNAc_PI_deacetylase-related"/>
</dbReference>
<dbReference type="EMBL" id="KB445800">
    <property type="protein sequence ID" value="EMD35437.1"/>
    <property type="molecule type" value="Genomic_DNA"/>
</dbReference>
<keyword evidence="3" id="KW-0732">Signal</keyword>
<comment type="similarity">
    <text evidence="1">Belongs to the PIGL family.</text>
</comment>
<organism evidence="4 5">
    <name type="scientific">Ceriporiopsis subvermispora (strain B)</name>
    <name type="common">White-rot fungus</name>
    <name type="synonym">Gelatoporia subvermispora</name>
    <dbReference type="NCBI Taxonomy" id="914234"/>
    <lineage>
        <taxon>Eukaryota</taxon>
        <taxon>Fungi</taxon>
        <taxon>Dikarya</taxon>
        <taxon>Basidiomycota</taxon>
        <taxon>Agaricomycotina</taxon>
        <taxon>Agaricomycetes</taxon>
        <taxon>Polyporales</taxon>
        <taxon>Gelatoporiaceae</taxon>
        <taxon>Gelatoporia</taxon>
    </lineage>
</organism>
<dbReference type="STRING" id="914234.M2RAJ2"/>